<evidence type="ECO:0000313" key="7">
    <source>
        <dbReference type="RefSeq" id="XP_035673585.1"/>
    </source>
</evidence>
<dbReference type="GeneID" id="118413995"/>
<sequence>MSLFFQYDYGANVLSSPRYDHRRMPMRYEKMDPSLTARALLSDAGANYYRRAPRAAFKPSYEPLSRPRRFDPSKYGDDDFDRYSAGRTPPRTPPRSRRYSESEDFESTPVRLGRRGSFSGSPSYGQEETFDDIFDPESFGLPRRPWSYRRRHEEKKVYMPKGKPPMFTTGLRTITVGKGVTARFTCSVRGDPVPRVKWYRDDEIITHDGFKYRAYDVCGVMTLEVRHANVRDTGYYTCMAINDSGTRTSVGRLYVSEKMGEQLEKEMDEEIAARKKAVAAAVASAVWGEGEDAVTAIRNTLHAASQDKAIPEGPLFGPTQPESRELEMGDDRFGERAEVGRAGDVQLYEREGKEGQGGPGRKFKGEISADAYEDYSGPGRKFKERPEKWDVQALKEEYAAGPGRKFKGDISAVAYEDYSGPGRKFKEGQPTSAPVEPKAAQKEAEGPGRKFKGEIAADAYADYQGPGRKFKDGEPKAPTAPPAPPAPPSADKATPFAKKTNPYLKLSQTRVEAKVGEKVEFACFATGDPIPGVEWRKGSSILPSSGRYDLYEDDDEVVYFVIRKVVEKDAGIYTCHTSNTKGTVTGNVELVVRS</sequence>
<dbReference type="FunFam" id="2.60.40.10:FF:000032">
    <property type="entry name" value="palladin isoform X1"/>
    <property type="match status" value="1"/>
</dbReference>
<dbReference type="Pfam" id="PF07679">
    <property type="entry name" value="I-set"/>
    <property type="match status" value="2"/>
</dbReference>
<proteinExistence type="inferred from homology"/>
<dbReference type="PROSITE" id="PS50835">
    <property type="entry name" value="IG_LIKE"/>
    <property type="match status" value="2"/>
</dbReference>
<dbReference type="InterPro" id="IPR013098">
    <property type="entry name" value="Ig_I-set"/>
</dbReference>
<dbReference type="InterPro" id="IPR013783">
    <property type="entry name" value="Ig-like_fold"/>
</dbReference>
<dbReference type="InterPro" id="IPR003599">
    <property type="entry name" value="Ig_sub"/>
</dbReference>
<feature type="region of interest" description="Disordered" evidence="4">
    <location>
        <begin position="418"/>
        <end position="496"/>
    </location>
</feature>
<dbReference type="AlphaFoldDB" id="A0A9J7L185"/>
<dbReference type="SMART" id="SM00409">
    <property type="entry name" value="IG"/>
    <property type="match status" value="2"/>
</dbReference>
<dbReference type="InterPro" id="IPR003598">
    <property type="entry name" value="Ig_sub2"/>
</dbReference>
<dbReference type="KEGG" id="bfo:118413995"/>
<evidence type="ECO:0000256" key="3">
    <source>
        <dbReference type="ARBA" id="ARBA00023319"/>
    </source>
</evidence>
<reference evidence="6" key="1">
    <citation type="journal article" date="2020" name="Nat. Ecol. Evol.">
        <title>Deeply conserved synteny resolves early events in vertebrate evolution.</title>
        <authorList>
            <person name="Simakov O."/>
            <person name="Marletaz F."/>
            <person name="Yue J.X."/>
            <person name="O'Connell B."/>
            <person name="Jenkins J."/>
            <person name="Brandt A."/>
            <person name="Calef R."/>
            <person name="Tung C.H."/>
            <person name="Huang T.K."/>
            <person name="Schmutz J."/>
            <person name="Satoh N."/>
            <person name="Yu J.K."/>
            <person name="Putnam N.H."/>
            <person name="Green R.E."/>
            <person name="Rokhsar D.S."/>
        </authorList>
    </citation>
    <scope>NUCLEOTIDE SEQUENCE [LARGE SCALE GENOMIC DNA]</scope>
    <source>
        <strain evidence="6">S238N-H82</strain>
    </source>
</reference>
<dbReference type="InterPro" id="IPR036179">
    <property type="entry name" value="Ig-like_dom_sf"/>
</dbReference>
<organism evidence="6 7">
    <name type="scientific">Branchiostoma floridae</name>
    <name type="common">Florida lancelet</name>
    <name type="synonym">Amphioxus</name>
    <dbReference type="NCBI Taxonomy" id="7739"/>
    <lineage>
        <taxon>Eukaryota</taxon>
        <taxon>Metazoa</taxon>
        <taxon>Chordata</taxon>
        <taxon>Cephalochordata</taxon>
        <taxon>Leptocardii</taxon>
        <taxon>Amphioxiformes</taxon>
        <taxon>Branchiostomatidae</taxon>
        <taxon>Branchiostoma</taxon>
    </lineage>
</organism>
<protein>
    <submittedName>
        <fullName evidence="7">Titin homolog isoform X1</fullName>
    </submittedName>
</protein>
<dbReference type="RefSeq" id="XP_035673585.1">
    <property type="nucleotide sequence ID" value="XM_035817692.1"/>
</dbReference>
<gene>
    <name evidence="7" type="primary">LOC118413995</name>
</gene>
<dbReference type="OrthoDB" id="504170at2759"/>
<dbReference type="FunFam" id="2.60.40.10:FF:000080">
    <property type="entry name" value="Myosin light chain kinase, smooth muscle"/>
    <property type="match status" value="1"/>
</dbReference>
<dbReference type="Gene3D" id="2.60.40.10">
    <property type="entry name" value="Immunoglobulins"/>
    <property type="match status" value="2"/>
</dbReference>
<dbReference type="SUPFAM" id="SSF48726">
    <property type="entry name" value="Immunoglobulin"/>
    <property type="match status" value="2"/>
</dbReference>
<evidence type="ECO:0000256" key="4">
    <source>
        <dbReference type="SAM" id="MobiDB-lite"/>
    </source>
</evidence>
<evidence type="ECO:0000259" key="5">
    <source>
        <dbReference type="PROSITE" id="PS50835"/>
    </source>
</evidence>
<feature type="region of interest" description="Disordered" evidence="4">
    <location>
        <begin position="342"/>
        <end position="365"/>
    </location>
</feature>
<name>A0A9J7L185_BRAFL</name>
<keyword evidence="2" id="KW-1015">Disulfide bond</keyword>
<feature type="compositionally biased region" description="Basic and acidic residues" evidence="4">
    <location>
        <begin position="68"/>
        <end position="84"/>
    </location>
</feature>
<reference evidence="7" key="2">
    <citation type="submission" date="2025-08" db="UniProtKB">
        <authorList>
            <consortium name="RefSeq"/>
        </authorList>
    </citation>
    <scope>IDENTIFICATION</scope>
    <source>
        <strain evidence="7">S238N-H82</strain>
        <tissue evidence="7">Testes</tissue>
    </source>
</reference>
<feature type="compositionally biased region" description="Basic and acidic residues" evidence="4">
    <location>
        <begin position="439"/>
        <end position="455"/>
    </location>
</feature>
<feature type="region of interest" description="Disordered" evidence="4">
    <location>
        <begin position="60"/>
        <end position="129"/>
    </location>
</feature>
<dbReference type="SMART" id="SM00408">
    <property type="entry name" value="IGc2"/>
    <property type="match status" value="2"/>
</dbReference>
<dbReference type="Proteomes" id="UP000001554">
    <property type="component" value="Chromosome 4"/>
</dbReference>
<keyword evidence="6" id="KW-1185">Reference proteome</keyword>
<comment type="similarity">
    <text evidence="1">Belongs to the protein kinase superfamily. CAMK Ser/Thr protein kinase family.</text>
</comment>
<feature type="domain" description="Ig-like" evidence="5">
    <location>
        <begin position="164"/>
        <end position="256"/>
    </location>
</feature>
<dbReference type="InterPro" id="IPR007110">
    <property type="entry name" value="Ig-like_dom"/>
</dbReference>
<dbReference type="PANTHER" id="PTHR47633">
    <property type="entry name" value="IMMUNOGLOBULIN"/>
    <property type="match status" value="1"/>
</dbReference>
<evidence type="ECO:0000313" key="6">
    <source>
        <dbReference type="Proteomes" id="UP000001554"/>
    </source>
</evidence>
<keyword evidence="3" id="KW-0393">Immunoglobulin domain</keyword>
<feature type="compositionally biased region" description="Basic and acidic residues" evidence="4">
    <location>
        <begin position="342"/>
        <end position="354"/>
    </location>
</feature>
<accession>A0A9J7L185</accession>
<evidence type="ECO:0000256" key="2">
    <source>
        <dbReference type="ARBA" id="ARBA00023157"/>
    </source>
</evidence>
<evidence type="ECO:0000256" key="1">
    <source>
        <dbReference type="ARBA" id="ARBA00006692"/>
    </source>
</evidence>
<feature type="domain" description="Ig-like" evidence="5">
    <location>
        <begin position="502"/>
        <end position="591"/>
    </location>
</feature>
<feature type="compositionally biased region" description="Pro residues" evidence="4">
    <location>
        <begin position="478"/>
        <end position="488"/>
    </location>
</feature>
<dbReference type="OMA" id="AGTGRKF"/>